<organism evidence="7 8">
    <name type="scientific">Cryptomonas paramaecium</name>
    <dbReference type="NCBI Taxonomy" id="2898"/>
    <lineage>
        <taxon>Eukaryota</taxon>
        <taxon>Cryptophyceae</taxon>
        <taxon>Cryptomonadales</taxon>
        <taxon>Cryptomonadaceae</taxon>
        <taxon>Cryptomonas</taxon>
    </lineage>
</organism>
<gene>
    <name evidence="7" type="ORF">CPARA_2gp271</name>
</gene>
<dbReference type="GeneID" id="10447171"/>
<keyword evidence="4 5" id="KW-0694">RNA-binding</keyword>
<dbReference type="SUPFAM" id="SSF52540">
    <property type="entry name" value="P-loop containing nucleoside triphosphate hydrolases"/>
    <property type="match status" value="2"/>
</dbReference>
<dbReference type="Gene3D" id="3.40.50.300">
    <property type="entry name" value="P-loop containing nucleotide triphosphate hydrolases"/>
    <property type="match status" value="2"/>
</dbReference>
<dbReference type="GO" id="GO:0003723">
    <property type="term" value="F:RNA binding"/>
    <property type="evidence" value="ECO:0007669"/>
    <property type="project" value="UniProtKB-UniRule"/>
</dbReference>
<proteinExistence type="inferred from homology"/>
<evidence type="ECO:0000256" key="3">
    <source>
        <dbReference type="ARBA" id="ARBA00022840"/>
    </source>
</evidence>
<comment type="similarity">
    <text evidence="5">Belongs to the DEAD box helicase family.</text>
</comment>
<dbReference type="Proteomes" id="UP000243423">
    <property type="component" value="Nucleomorph 2"/>
</dbReference>
<dbReference type="GO" id="GO:0005524">
    <property type="term" value="F:ATP binding"/>
    <property type="evidence" value="ECO:0007669"/>
    <property type="project" value="UniProtKB-UniRule"/>
</dbReference>
<dbReference type="AlphaFoldDB" id="F2HHY3"/>
<reference evidence="7 8" key="1">
    <citation type="journal article" date="2011" name="Genome Biol. Evol.">
        <title>Complete nucleomorph genome sequence of the nonphotosynthetic alga Cryptomonas paramecium reveals a core nucleomorph gene set.</title>
        <authorList>
            <person name="Tanifuji G."/>
            <person name="Onodera N.T."/>
            <person name="Wheeler T.J."/>
            <person name="Dlutek M."/>
            <person name="Donaher N."/>
            <person name="Archibald J.M."/>
        </authorList>
    </citation>
    <scope>NUCLEOTIDE SEQUENCE [LARGE SCALE GENOMIC DNA]</scope>
    <source>
        <strain evidence="7 8">CCAP977/2A</strain>
    </source>
</reference>
<name>F2HHY3_9CRYP</name>
<evidence type="ECO:0000313" key="8">
    <source>
        <dbReference type="Proteomes" id="UP000243423"/>
    </source>
</evidence>
<dbReference type="Pfam" id="PF00270">
    <property type="entry name" value="DEAD"/>
    <property type="match status" value="1"/>
</dbReference>
<comment type="domain">
    <text evidence="5">The Q motif is unique to and characteristic of the DEAD box family of RNA helicases and controls ATP binding and hydrolysis.</text>
</comment>
<evidence type="ECO:0000256" key="4">
    <source>
        <dbReference type="ARBA" id="ARBA00022884"/>
    </source>
</evidence>
<accession>F2HHY3</accession>
<dbReference type="EMBL" id="CP002173">
    <property type="protein sequence ID" value="AEA38929.1"/>
    <property type="molecule type" value="Genomic_DNA"/>
</dbReference>
<dbReference type="EC" id="3.6.4.13" evidence="5"/>
<keyword evidence="1 5" id="KW-0547">Nucleotide-binding</keyword>
<evidence type="ECO:0000256" key="2">
    <source>
        <dbReference type="ARBA" id="ARBA00022801"/>
    </source>
</evidence>
<keyword evidence="2 5" id="KW-0378">Hydrolase</keyword>
<dbReference type="Pfam" id="PF00271">
    <property type="entry name" value="Helicase_C"/>
    <property type="match status" value="1"/>
</dbReference>
<dbReference type="PANTHER" id="PTHR24031">
    <property type="entry name" value="RNA HELICASE"/>
    <property type="match status" value="1"/>
</dbReference>
<comment type="function">
    <text evidence="5">RNA helicase.</text>
</comment>
<protein>
    <recommendedName>
        <fullName evidence="5">ATP-dependent RNA helicase</fullName>
        <ecNumber evidence="5">3.6.4.13</ecNumber>
    </recommendedName>
</protein>
<evidence type="ECO:0000256" key="5">
    <source>
        <dbReference type="RuleBase" id="RU365068"/>
    </source>
</evidence>
<keyword evidence="5" id="KW-0347">Helicase</keyword>
<evidence type="ECO:0000259" key="6">
    <source>
        <dbReference type="PROSITE" id="PS51194"/>
    </source>
</evidence>
<dbReference type="GO" id="GO:0016787">
    <property type="term" value="F:hydrolase activity"/>
    <property type="evidence" value="ECO:0007669"/>
    <property type="project" value="UniProtKB-KW"/>
</dbReference>
<geneLocation type="nucleomorph" evidence="7"/>
<comment type="catalytic activity">
    <reaction evidence="5">
        <text>ATP + H2O = ADP + phosphate + H(+)</text>
        <dbReference type="Rhea" id="RHEA:13065"/>
        <dbReference type="ChEBI" id="CHEBI:15377"/>
        <dbReference type="ChEBI" id="CHEBI:15378"/>
        <dbReference type="ChEBI" id="CHEBI:30616"/>
        <dbReference type="ChEBI" id="CHEBI:43474"/>
        <dbReference type="ChEBI" id="CHEBI:456216"/>
        <dbReference type="EC" id="3.6.4.13"/>
    </reaction>
</comment>
<dbReference type="InterPro" id="IPR011545">
    <property type="entry name" value="DEAD/DEAH_box_helicase_dom"/>
</dbReference>
<dbReference type="InterPro" id="IPR001650">
    <property type="entry name" value="Helicase_C-like"/>
</dbReference>
<dbReference type="InterPro" id="IPR027417">
    <property type="entry name" value="P-loop_NTPase"/>
</dbReference>
<feature type="domain" description="Helicase C-terminal" evidence="6">
    <location>
        <begin position="241"/>
        <end position="390"/>
    </location>
</feature>
<dbReference type="GO" id="GO:0003724">
    <property type="term" value="F:RNA helicase activity"/>
    <property type="evidence" value="ECO:0007669"/>
    <property type="project" value="UniProtKB-EC"/>
</dbReference>
<dbReference type="RefSeq" id="XP_003239827.1">
    <property type="nucleotide sequence ID" value="XM_003239779.1"/>
</dbReference>
<keyword evidence="3 5" id="KW-0067">ATP-binding</keyword>
<evidence type="ECO:0000256" key="1">
    <source>
        <dbReference type="ARBA" id="ARBA00022741"/>
    </source>
</evidence>
<dbReference type="PROSITE" id="PS51194">
    <property type="entry name" value="HELICASE_CTER"/>
    <property type="match status" value="1"/>
</dbReference>
<keyword evidence="7" id="KW-0542">Nucleomorph</keyword>
<evidence type="ECO:0000313" key="7">
    <source>
        <dbReference type="EMBL" id="AEA38929.1"/>
    </source>
</evidence>
<sequence length="403" mass="47715">MSRLDNRLRFQIEKTGLAKWIIGVCKKNKIKFVTLLQQICIPSILSKKDSIICSKIGIDKILTFVLTSLHLIEMNDKFFKIIILSLSKESGLQIKTVFDKLGKIKQISSYLILKPDFFKKIILSLNVTQYKKLIILTPNCVKSSLIQKNIKIDMIVFEDFGLTIQYYSVACVKNLICLFHFNRILIFINLLSKRIKFLKKLCCLKSAFYFLKNENTDLKVRNIIHMYLFCPFSLKINCILILLKFGYNFSFEKKNKHNSLIIFVSSRKICEKLFSHFKRILKVGKLCRGMNFFTKLLTLQMLECKKITALICSDSENIKLNLLVSNCIINYDFPVDLRTYLHRIDKYVQCKNNSFFINLISKMEIFRFYFLKKKFNTKFKRICLNWKRFRLYVKDSCLFNKHF</sequence>